<dbReference type="InterPro" id="IPR011010">
    <property type="entry name" value="DNA_brk_join_enz"/>
</dbReference>
<evidence type="ECO:0000256" key="1">
    <source>
        <dbReference type="ARBA" id="ARBA00023172"/>
    </source>
</evidence>
<evidence type="ECO:0000313" key="4">
    <source>
        <dbReference type="Proteomes" id="UP001501584"/>
    </source>
</evidence>
<name>A0ABN3FAR2_9ACTN</name>
<dbReference type="EMBL" id="BAAASX010000002">
    <property type="protein sequence ID" value="GAA2325950.1"/>
    <property type="molecule type" value="Genomic_DNA"/>
</dbReference>
<keyword evidence="1" id="KW-0233">DNA recombination</keyword>
<keyword evidence="4" id="KW-1185">Reference proteome</keyword>
<protein>
    <recommendedName>
        <fullName evidence="2">Tyr recombinase domain-containing protein</fullName>
    </recommendedName>
</protein>
<dbReference type="InterPro" id="IPR013762">
    <property type="entry name" value="Integrase-like_cat_sf"/>
</dbReference>
<dbReference type="Pfam" id="PF00589">
    <property type="entry name" value="Phage_integrase"/>
    <property type="match status" value="1"/>
</dbReference>
<feature type="domain" description="Tyr recombinase" evidence="2">
    <location>
        <begin position="1"/>
        <end position="62"/>
    </location>
</feature>
<accession>A0ABN3FAR2</accession>
<evidence type="ECO:0000259" key="2">
    <source>
        <dbReference type="PROSITE" id="PS51898"/>
    </source>
</evidence>
<dbReference type="Gene3D" id="1.10.443.10">
    <property type="entry name" value="Intergrase catalytic core"/>
    <property type="match status" value="1"/>
</dbReference>
<dbReference type="InterPro" id="IPR002104">
    <property type="entry name" value="Integrase_catalytic"/>
</dbReference>
<comment type="caution">
    <text evidence="3">The sequence shown here is derived from an EMBL/GenBank/DDBJ whole genome shotgun (WGS) entry which is preliminary data.</text>
</comment>
<gene>
    <name evidence="3" type="ORF">GCM10010403_15590</name>
</gene>
<sequence>MKIAGLRIDIRMHLLRHAHASWLLNGGADLIVVKERLSHASIVTTEKYLHTLDNADETALAALDNIRVQRGWPSFLCARHATPRGGGERWPGSWIGCSNGTATTILIRRHRAAPDDMVRCFQFPTRASARGWSIDLRTSLTWPRR</sequence>
<reference evidence="3 4" key="1">
    <citation type="journal article" date="2019" name="Int. J. Syst. Evol. Microbiol.">
        <title>The Global Catalogue of Microorganisms (GCM) 10K type strain sequencing project: providing services to taxonomists for standard genome sequencing and annotation.</title>
        <authorList>
            <consortium name="The Broad Institute Genomics Platform"/>
            <consortium name="The Broad Institute Genome Sequencing Center for Infectious Disease"/>
            <person name="Wu L."/>
            <person name="Ma J."/>
        </authorList>
    </citation>
    <scope>NUCLEOTIDE SEQUENCE [LARGE SCALE GENOMIC DNA]</scope>
    <source>
        <strain evidence="3 4">JCM 6238</strain>
    </source>
</reference>
<dbReference type="PROSITE" id="PS51898">
    <property type="entry name" value="TYR_RECOMBINASE"/>
    <property type="match status" value="1"/>
</dbReference>
<dbReference type="Proteomes" id="UP001501584">
    <property type="component" value="Unassembled WGS sequence"/>
</dbReference>
<dbReference type="SUPFAM" id="SSF56349">
    <property type="entry name" value="DNA breaking-rejoining enzymes"/>
    <property type="match status" value="1"/>
</dbReference>
<organism evidence="3 4">
    <name type="scientific">Glycomyces rutgersensis</name>
    <dbReference type="NCBI Taxonomy" id="58115"/>
    <lineage>
        <taxon>Bacteria</taxon>
        <taxon>Bacillati</taxon>
        <taxon>Actinomycetota</taxon>
        <taxon>Actinomycetes</taxon>
        <taxon>Glycomycetales</taxon>
        <taxon>Glycomycetaceae</taxon>
        <taxon>Glycomyces</taxon>
    </lineage>
</organism>
<proteinExistence type="predicted"/>
<evidence type="ECO:0000313" key="3">
    <source>
        <dbReference type="EMBL" id="GAA2325950.1"/>
    </source>
</evidence>